<evidence type="ECO:0000256" key="1">
    <source>
        <dbReference type="ARBA" id="ARBA00023015"/>
    </source>
</evidence>
<feature type="transmembrane region" description="Helical" evidence="4">
    <location>
        <begin position="137"/>
        <end position="155"/>
    </location>
</feature>
<dbReference type="InterPro" id="IPR009057">
    <property type="entry name" value="Homeodomain-like_sf"/>
</dbReference>
<evidence type="ECO:0000256" key="2">
    <source>
        <dbReference type="ARBA" id="ARBA00023125"/>
    </source>
</evidence>
<keyword evidence="4" id="KW-0472">Membrane</keyword>
<feature type="transmembrane region" description="Helical" evidence="4">
    <location>
        <begin position="36"/>
        <end position="58"/>
    </location>
</feature>
<dbReference type="OrthoDB" id="5492415at2"/>
<keyword evidence="2" id="KW-0238">DNA-binding</keyword>
<protein>
    <submittedName>
        <fullName evidence="6">AraC family transcriptional regulator</fullName>
    </submittedName>
</protein>
<keyword evidence="1" id="KW-0805">Transcription regulation</keyword>
<keyword evidence="4" id="KW-0812">Transmembrane</keyword>
<reference evidence="6 7" key="1">
    <citation type="submission" date="2018-10" db="EMBL/GenBank/DDBJ databases">
        <title>Ulvibacterium marinum gen. nov., sp. nov., a novel marine bacterium of the family Flavobacteriaceae, isolated from a culture of the green alga Ulva prolifera.</title>
        <authorList>
            <person name="Zhang Z."/>
        </authorList>
    </citation>
    <scope>NUCLEOTIDE SEQUENCE [LARGE SCALE GENOMIC DNA]</scope>
    <source>
        <strain evidence="6 7">CCMM003</strain>
    </source>
</reference>
<dbReference type="PANTHER" id="PTHR43280:SF29">
    <property type="entry name" value="ARAC-FAMILY TRANSCRIPTIONAL REGULATOR"/>
    <property type="match status" value="1"/>
</dbReference>
<feature type="transmembrane region" description="Helical" evidence="4">
    <location>
        <begin position="95"/>
        <end position="117"/>
    </location>
</feature>
<feature type="transmembrane region" description="Helical" evidence="4">
    <location>
        <begin position="64"/>
        <end position="83"/>
    </location>
</feature>
<dbReference type="InterPro" id="IPR020449">
    <property type="entry name" value="Tscrpt_reg_AraC-type_HTH"/>
</dbReference>
<organism evidence="6 7">
    <name type="scientific">Ulvibacterium marinum</name>
    <dbReference type="NCBI Taxonomy" id="2419782"/>
    <lineage>
        <taxon>Bacteria</taxon>
        <taxon>Pseudomonadati</taxon>
        <taxon>Bacteroidota</taxon>
        <taxon>Flavobacteriia</taxon>
        <taxon>Flavobacteriales</taxon>
        <taxon>Flavobacteriaceae</taxon>
        <taxon>Ulvibacterium</taxon>
    </lineage>
</organism>
<dbReference type="Proteomes" id="UP000276603">
    <property type="component" value="Unassembled WGS sequence"/>
</dbReference>
<evidence type="ECO:0000259" key="5">
    <source>
        <dbReference type="PROSITE" id="PS01124"/>
    </source>
</evidence>
<dbReference type="RefSeq" id="WP_120712561.1">
    <property type="nucleotide sequence ID" value="NZ_RBCJ01000003.1"/>
</dbReference>
<sequence>MDLILVLTVISVTLFTVLGLFLLVTQKGNKRANKLLGLFFFLWALDFLDGVLLLKGFYLHYPNFALWAEPFILLYGPLLYFYTLQLTSPKKRPNYFQLLHLIPFVVGILAMILVYHIHSLDRKMEILKGIVGMEQDFRSLLGFALVYVHLFYYIHISKKEIKRVTKNVEWYFSQRYLVWLDKLLNALVVVLLISIVNGILQYSALKFYFEISLIIILVLVCLFIVRLILNALDEPFIIPKLDGIKRNSGIPMDPKESEEIFTKIQVALKDKRLFMESDLTLGHLSEAIGCSSRKVSQVINDSMGHSFFDLINTYRIAEAQKIFKERKDPKLTVLEVMYEVGYNSKSSFNTQFKKKTGLTPSEFLRLNT</sequence>
<evidence type="ECO:0000256" key="4">
    <source>
        <dbReference type="SAM" id="Phobius"/>
    </source>
</evidence>
<dbReference type="PRINTS" id="PR00032">
    <property type="entry name" value="HTHARAC"/>
</dbReference>
<evidence type="ECO:0000313" key="7">
    <source>
        <dbReference type="Proteomes" id="UP000276603"/>
    </source>
</evidence>
<feature type="transmembrane region" description="Helical" evidence="4">
    <location>
        <begin position="176"/>
        <end position="195"/>
    </location>
</feature>
<comment type="caution">
    <text evidence="6">The sequence shown here is derived from an EMBL/GenBank/DDBJ whole genome shotgun (WGS) entry which is preliminary data.</text>
</comment>
<evidence type="ECO:0000313" key="6">
    <source>
        <dbReference type="EMBL" id="RKN79753.1"/>
    </source>
</evidence>
<dbReference type="GO" id="GO:0043565">
    <property type="term" value="F:sequence-specific DNA binding"/>
    <property type="evidence" value="ECO:0007669"/>
    <property type="project" value="InterPro"/>
</dbReference>
<dbReference type="Gene3D" id="1.10.10.60">
    <property type="entry name" value="Homeodomain-like"/>
    <property type="match status" value="2"/>
</dbReference>
<dbReference type="GO" id="GO:0003700">
    <property type="term" value="F:DNA-binding transcription factor activity"/>
    <property type="evidence" value="ECO:0007669"/>
    <property type="project" value="InterPro"/>
</dbReference>
<name>A0A3B0C1R2_9FLAO</name>
<dbReference type="PANTHER" id="PTHR43280">
    <property type="entry name" value="ARAC-FAMILY TRANSCRIPTIONAL REGULATOR"/>
    <property type="match status" value="1"/>
</dbReference>
<dbReference type="PROSITE" id="PS01124">
    <property type="entry name" value="HTH_ARAC_FAMILY_2"/>
    <property type="match status" value="1"/>
</dbReference>
<dbReference type="SMART" id="SM00342">
    <property type="entry name" value="HTH_ARAC"/>
    <property type="match status" value="1"/>
</dbReference>
<accession>A0A3B0C1R2</accession>
<dbReference type="AlphaFoldDB" id="A0A3B0C1R2"/>
<evidence type="ECO:0000256" key="3">
    <source>
        <dbReference type="ARBA" id="ARBA00023163"/>
    </source>
</evidence>
<feature type="transmembrane region" description="Helical" evidence="4">
    <location>
        <begin position="207"/>
        <end position="229"/>
    </location>
</feature>
<dbReference type="EMBL" id="RBCJ01000003">
    <property type="protein sequence ID" value="RKN79753.1"/>
    <property type="molecule type" value="Genomic_DNA"/>
</dbReference>
<gene>
    <name evidence="6" type="ORF">D7Z94_15845</name>
</gene>
<dbReference type="Pfam" id="PF12833">
    <property type="entry name" value="HTH_18"/>
    <property type="match status" value="1"/>
</dbReference>
<feature type="domain" description="HTH araC/xylS-type" evidence="5">
    <location>
        <begin position="258"/>
        <end position="366"/>
    </location>
</feature>
<keyword evidence="7" id="KW-1185">Reference proteome</keyword>
<keyword evidence="3" id="KW-0804">Transcription</keyword>
<proteinExistence type="predicted"/>
<feature type="transmembrane region" description="Helical" evidence="4">
    <location>
        <begin position="6"/>
        <end position="24"/>
    </location>
</feature>
<keyword evidence="4" id="KW-1133">Transmembrane helix</keyword>
<dbReference type="InterPro" id="IPR018060">
    <property type="entry name" value="HTH_AraC"/>
</dbReference>
<dbReference type="SUPFAM" id="SSF46689">
    <property type="entry name" value="Homeodomain-like"/>
    <property type="match status" value="1"/>
</dbReference>